<name>A0A7J7G3A9_CAMSI</name>
<accession>A0A7J7G3A9</accession>
<sequence length="245" mass="27849">MTPMDQSLGDEFLNFNGGDGDDDDREGDEPEPKPSQTTRDPLREEPTVILDGNSDLDQKFRSALGNLCGGRHRPLLLQVWTKATKKDGPFVLKTQCSHSFLVAPNDALCQHWEACRRTECRLHDIPRVYISEFCSRSPFASLWLSVYLPVREQGCYEEKCVGMLEIASNTIETCLQFVKEARVYDLFQLNVSTQGREVPSNDFVDNTEQFTPKGDLNDKDQFVRASNDFVDNTNQFTPKGVAWRD</sequence>
<evidence type="ECO:0000313" key="3">
    <source>
        <dbReference type="Proteomes" id="UP000593564"/>
    </source>
</evidence>
<feature type="compositionally biased region" description="Acidic residues" evidence="1">
    <location>
        <begin position="19"/>
        <end position="29"/>
    </location>
</feature>
<evidence type="ECO:0000256" key="1">
    <source>
        <dbReference type="SAM" id="MobiDB-lite"/>
    </source>
</evidence>
<protein>
    <submittedName>
        <fullName evidence="2">Uncharacterized protein</fullName>
    </submittedName>
</protein>
<reference evidence="3" key="1">
    <citation type="journal article" date="2020" name="Nat. Commun.">
        <title>Genome assembly of wild tea tree DASZ reveals pedigree and selection history of tea varieties.</title>
        <authorList>
            <person name="Zhang W."/>
            <person name="Zhang Y."/>
            <person name="Qiu H."/>
            <person name="Guo Y."/>
            <person name="Wan H."/>
            <person name="Zhang X."/>
            <person name="Scossa F."/>
            <person name="Alseekh S."/>
            <person name="Zhang Q."/>
            <person name="Wang P."/>
            <person name="Xu L."/>
            <person name="Schmidt M.H."/>
            <person name="Jia X."/>
            <person name="Li D."/>
            <person name="Zhu A."/>
            <person name="Guo F."/>
            <person name="Chen W."/>
            <person name="Ni D."/>
            <person name="Usadel B."/>
            <person name="Fernie A.R."/>
            <person name="Wen W."/>
        </authorList>
    </citation>
    <scope>NUCLEOTIDE SEQUENCE [LARGE SCALE GENOMIC DNA]</scope>
    <source>
        <strain evidence="3">cv. G240</strain>
    </source>
</reference>
<keyword evidence="3" id="KW-1185">Reference proteome</keyword>
<dbReference type="Proteomes" id="UP000593564">
    <property type="component" value="Unassembled WGS sequence"/>
</dbReference>
<dbReference type="AlphaFoldDB" id="A0A7J7G3A9"/>
<organism evidence="2 3">
    <name type="scientific">Camellia sinensis</name>
    <name type="common">Tea plant</name>
    <name type="synonym">Thea sinensis</name>
    <dbReference type="NCBI Taxonomy" id="4442"/>
    <lineage>
        <taxon>Eukaryota</taxon>
        <taxon>Viridiplantae</taxon>
        <taxon>Streptophyta</taxon>
        <taxon>Embryophyta</taxon>
        <taxon>Tracheophyta</taxon>
        <taxon>Spermatophyta</taxon>
        <taxon>Magnoliopsida</taxon>
        <taxon>eudicotyledons</taxon>
        <taxon>Gunneridae</taxon>
        <taxon>Pentapetalae</taxon>
        <taxon>asterids</taxon>
        <taxon>Ericales</taxon>
        <taxon>Theaceae</taxon>
        <taxon>Camellia</taxon>
    </lineage>
</organism>
<proteinExistence type="predicted"/>
<gene>
    <name evidence="2" type="ORF">HYC85_026136</name>
</gene>
<evidence type="ECO:0000313" key="2">
    <source>
        <dbReference type="EMBL" id="KAF5935007.1"/>
    </source>
</evidence>
<dbReference type="EMBL" id="JACBKZ010000013">
    <property type="protein sequence ID" value="KAF5935007.1"/>
    <property type="molecule type" value="Genomic_DNA"/>
</dbReference>
<feature type="region of interest" description="Disordered" evidence="1">
    <location>
        <begin position="1"/>
        <end position="46"/>
    </location>
</feature>
<reference evidence="2 3" key="2">
    <citation type="submission" date="2020-07" db="EMBL/GenBank/DDBJ databases">
        <title>Genome assembly of wild tea tree DASZ reveals pedigree and selection history of tea varieties.</title>
        <authorList>
            <person name="Zhang W."/>
        </authorList>
    </citation>
    <scope>NUCLEOTIDE SEQUENCE [LARGE SCALE GENOMIC DNA]</scope>
    <source>
        <strain evidence="3">cv. G240</strain>
        <tissue evidence="2">Leaf</tissue>
    </source>
</reference>
<comment type="caution">
    <text evidence="2">The sequence shown here is derived from an EMBL/GenBank/DDBJ whole genome shotgun (WGS) entry which is preliminary data.</text>
</comment>